<dbReference type="InterPro" id="IPR008271">
    <property type="entry name" value="Ser/Thr_kinase_AS"/>
</dbReference>
<comment type="caution">
    <text evidence="9">The sequence shown here is derived from an EMBL/GenBank/DDBJ whole genome shotgun (WGS) entry which is preliminary data.</text>
</comment>
<feature type="domain" description="CBM2" evidence="8">
    <location>
        <begin position="350"/>
        <end position="454"/>
    </location>
</feature>
<keyword evidence="2 5" id="KW-0547">Nucleotide-binding</keyword>
<dbReference type="EMBL" id="BSFP01000005">
    <property type="protein sequence ID" value="GLK99880.1"/>
    <property type="molecule type" value="Genomic_DNA"/>
</dbReference>
<dbReference type="PANTHER" id="PTHR43289:SF30">
    <property type="entry name" value="NON-SPECIFIC SERINE_THREONINE PROTEIN KINASE"/>
    <property type="match status" value="1"/>
</dbReference>
<evidence type="ECO:0000256" key="3">
    <source>
        <dbReference type="ARBA" id="ARBA00022777"/>
    </source>
</evidence>
<evidence type="ECO:0000256" key="1">
    <source>
        <dbReference type="ARBA" id="ARBA00022679"/>
    </source>
</evidence>
<dbReference type="Gene3D" id="1.10.510.10">
    <property type="entry name" value="Transferase(Phosphotransferase) domain 1"/>
    <property type="match status" value="1"/>
</dbReference>
<dbReference type="SMART" id="SM00220">
    <property type="entry name" value="S_TKc"/>
    <property type="match status" value="1"/>
</dbReference>
<accession>A0A9W6KD45</accession>
<organism evidence="9 10">
    <name type="scientific">Dactylosporangium matsuzakiense</name>
    <dbReference type="NCBI Taxonomy" id="53360"/>
    <lineage>
        <taxon>Bacteria</taxon>
        <taxon>Bacillati</taxon>
        <taxon>Actinomycetota</taxon>
        <taxon>Actinomycetes</taxon>
        <taxon>Micromonosporales</taxon>
        <taxon>Micromonosporaceae</taxon>
        <taxon>Dactylosporangium</taxon>
    </lineage>
</organism>
<feature type="binding site" evidence="5">
    <location>
        <position position="39"/>
    </location>
    <ligand>
        <name>ATP</name>
        <dbReference type="ChEBI" id="CHEBI:30616"/>
    </ligand>
</feature>
<keyword evidence="10" id="KW-1185">Reference proteome</keyword>
<dbReference type="PROSITE" id="PS00108">
    <property type="entry name" value="PROTEIN_KINASE_ST"/>
    <property type="match status" value="1"/>
</dbReference>
<name>A0A9W6KD45_9ACTN</name>
<dbReference type="SUPFAM" id="SSF49384">
    <property type="entry name" value="Carbohydrate-binding domain"/>
    <property type="match status" value="1"/>
</dbReference>
<gene>
    <name evidence="9" type="ORF">GCM10017581_016210</name>
</gene>
<evidence type="ECO:0000256" key="5">
    <source>
        <dbReference type="PROSITE-ProRule" id="PRU10141"/>
    </source>
</evidence>
<dbReference type="GO" id="GO:0004674">
    <property type="term" value="F:protein serine/threonine kinase activity"/>
    <property type="evidence" value="ECO:0007669"/>
    <property type="project" value="TreeGrafter"/>
</dbReference>
<evidence type="ECO:0000259" key="8">
    <source>
        <dbReference type="PROSITE" id="PS51173"/>
    </source>
</evidence>
<dbReference type="GO" id="GO:0004553">
    <property type="term" value="F:hydrolase activity, hydrolyzing O-glycosyl compounds"/>
    <property type="evidence" value="ECO:0007669"/>
    <property type="project" value="InterPro"/>
</dbReference>
<dbReference type="GO" id="GO:0005524">
    <property type="term" value="F:ATP binding"/>
    <property type="evidence" value="ECO:0007669"/>
    <property type="project" value="UniProtKB-UniRule"/>
</dbReference>
<dbReference type="Gene3D" id="3.30.200.20">
    <property type="entry name" value="Phosphorylase Kinase, domain 1"/>
    <property type="match status" value="1"/>
</dbReference>
<dbReference type="AlphaFoldDB" id="A0A9W6KD45"/>
<sequence>MRTRTLNGRYRLDTPIGSGGMATVWRGFDLRLQRTVAIKLLAPHLTQSRHAGQRADIEAKAGASLAHPNLATVFDAGRVHRRWFGRVPYTVMEFVDGTTLQTRLRRTEPIGWATVVSIGAQVAAGLTAAHERGVVHRDVKPDNIMLTPAGVKLVDFGLAAFLPLPPAGPTRVRVGTPEYMAPEQLRGEPVTEAGDMYAFGMVLYRLLTGALPWPTASRHGTIRLREATPVIRMPPMSGVPSDVVALCDRCLSNEPGDRPSSRQAASVLRSALAEHSPDEPVPDLPPAPVTAAGPAAIPAPAASRVSGAPRRTLVQWLTVAAIAFAGLAVLVSPPWRGGPDAAASARQPAATTSDAACAVRYLAHRDRHGFAAELTVTTPVPPGWTMRLLLPPGQQITSVSGALWSQHGRHVTFTDSGSRATGATAALSIAGDLTEPTAASPSAFELNGVRCRPSIVIFTAEPARSAIAPSPAPSSDVR</sequence>
<keyword evidence="4 5" id="KW-0067">ATP-binding</keyword>
<dbReference type="CDD" id="cd14014">
    <property type="entry name" value="STKc_PknB_like"/>
    <property type="match status" value="1"/>
</dbReference>
<proteinExistence type="predicted"/>
<protein>
    <recommendedName>
        <fullName evidence="11">Non-specific serine/threonine protein kinase</fullName>
    </recommendedName>
</protein>
<dbReference type="PROSITE" id="PS50011">
    <property type="entry name" value="PROTEIN_KINASE_DOM"/>
    <property type="match status" value="1"/>
</dbReference>
<dbReference type="PROSITE" id="PS51173">
    <property type="entry name" value="CBM2"/>
    <property type="match status" value="1"/>
</dbReference>
<feature type="region of interest" description="Disordered" evidence="6">
    <location>
        <begin position="253"/>
        <end position="293"/>
    </location>
</feature>
<evidence type="ECO:0008006" key="11">
    <source>
        <dbReference type="Google" id="ProtNLM"/>
    </source>
</evidence>
<evidence type="ECO:0000256" key="6">
    <source>
        <dbReference type="SAM" id="MobiDB-lite"/>
    </source>
</evidence>
<dbReference type="InterPro" id="IPR017441">
    <property type="entry name" value="Protein_kinase_ATP_BS"/>
</dbReference>
<dbReference type="GO" id="GO:0005975">
    <property type="term" value="P:carbohydrate metabolic process"/>
    <property type="evidence" value="ECO:0007669"/>
    <property type="project" value="InterPro"/>
</dbReference>
<dbReference type="Gene3D" id="2.60.40.290">
    <property type="match status" value="1"/>
</dbReference>
<dbReference type="InterPro" id="IPR008965">
    <property type="entry name" value="CBM2/CBM3_carb-bd_dom_sf"/>
</dbReference>
<evidence type="ECO:0000256" key="2">
    <source>
        <dbReference type="ARBA" id="ARBA00022741"/>
    </source>
</evidence>
<evidence type="ECO:0000259" key="7">
    <source>
        <dbReference type="PROSITE" id="PS50011"/>
    </source>
</evidence>
<evidence type="ECO:0000313" key="10">
    <source>
        <dbReference type="Proteomes" id="UP001143480"/>
    </source>
</evidence>
<dbReference type="SMART" id="SM00637">
    <property type="entry name" value="CBD_II"/>
    <property type="match status" value="1"/>
</dbReference>
<dbReference type="SUPFAM" id="SSF56112">
    <property type="entry name" value="Protein kinase-like (PK-like)"/>
    <property type="match status" value="1"/>
</dbReference>
<dbReference type="Pfam" id="PF00553">
    <property type="entry name" value="CBM_2"/>
    <property type="match status" value="1"/>
</dbReference>
<evidence type="ECO:0000313" key="9">
    <source>
        <dbReference type="EMBL" id="GLK99880.1"/>
    </source>
</evidence>
<dbReference type="PANTHER" id="PTHR43289">
    <property type="entry name" value="MITOGEN-ACTIVATED PROTEIN KINASE KINASE KINASE 20-RELATED"/>
    <property type="match status" value="1"/>
</dbReference>
<feature type="domain" description="Protein kinase" evidence="7">
    <location>
        <begin position="10"/>
        <end position="272"/>
    </location>
</feature>
<evidence type="ECO:0000256" key="4">
    <source>
        <dbReference type="ARBA" id="ARBA00022840"/>
    </source>
</evidence>
<dbReference type="InterPro" id="IPR012291">
    <property type="entry name" value="CBM2_carb-bd_dom_sf"/>
</dbReference>
<dbReference type="Pfam" id="PF00069">
    <property type="entry name" value="Pkinase"/>
    <property type="match status" value="1"/>
</dbReference>
<dbReference type="PROSITE" id="PS00107">
    <property type="entry name" value="PROTEIN_KINASE_ATP"/>
    <property type="match status" value="1"/>
</dbReference>
<keyword evidence="1" id="KW-0808">Transferase</keyword>
<keyword evidence="3" id="KW-0418">Kinase</keyword>
<dbReference type="InterPro" id="IPR001919">
    <property type="entry name" value="CBD2"/>
</dbReference>
<dbReference type="RefSeq" id="WP_271189061.1">
    <property type="nucleotide sequence ID" value="NZ_BSFP01000005.1"/>
</dbReference>
<dbReference type="GO" id="GO:0030247">
    <property type="term" value="F:polysaccharide binding"/>
    <property type="evidence" value="ECO:0007669"/>
    <property type="project" value="UniProtKB-UniRule"/>
</dbReference>
<reference evidence="9" key="1">
    <citation type="journal article" date="2014" name="Int. J. Syst. Evol. Microbiol.">
        <title>Complete genome sequence of Corynebacterium casei LMG S-19264T (=DSM 44701T), isolated from a smear-ripened cheese.</title>
        <authorList>
            <consortium name="US DOE Joint Genome Institute (JGI-PGF)"/>
            <person name="Walter F."/>
            <person name="Albersmeier A."/>
            <person name="Kalinowski J."/>
            <person name="Ruckert C."/>
        </authorList>
    </citation>
    <scope>NUCLEOTIDE SEQUENCE</scope>
    <source>
        <strain evidence="9">VKM Ac-1321</strain>
    </source>
</reference>
<dbReference type="InterPro" id="IPR000719">
    <property type="entry name" value="Prot_kinase_dom"/>
</dbReference>
<reference evidence="9" key="2">
    <citation type="submission" date="2023-01" db="EMBL/GenBank/DDBJ databases">
        <authorList>
            <person name="Sun Q."/>
            <person name="Evtushenko L."/>
        </authorList>
    </citation>
    <scope>NUCLEOTIDE SEQUENCE</scope>
    <source>
        <strain evidence="9">VKM Ac-1321</strain>
    </source>
</reference>
<dbReference type="InterPro" id="IPR011009">
    <property type="entry name" value="Kinase-like_dom_sf"/>
</dbReference>
<dbReference type="Proteomes" id="UP001143480">
    <property type="component" value="Unassembled WGS sequence"/>
</dbReference>